<sequence>MDSNSINLVEALQEAEEMIVENDYVSARDKLIKLQQIYPGMDQIGSLLKLCEVLSAARFRLSGGCDVDHYWVLQVPPSSTFSDVENRYKNILEALQALRRKKFPGAELAVELVEKAFAVLSQSESRGKFDLERSTTSRELGYRMVSLDLISGDENKKLEISEPLLHTNSVDNFPSRDYYNFESDRRAEKIEAGQIWAANFKGSSRHNYRYMLVYLTSEEEAVWVTWLKPIPISASERRWCDAGLPVSCGSFGLVMGMTSEVILSTILSHKCSWVHGVVEDQFEIYPRKGEIWAIYNNWNIDEWAYYSLETLEDCEFELVEIMSDFSKYTGAECAYLAKVEGFKCVFERKRIGGSANTPVTIQISPGMFYMFSHKVPAYRFVGGEIDGVVEGMFELDQLALPDYMISGINTEKTLETENVSKFSCTTSRPIDLSSFDPRWSANDFCGGQIWAVCCGKDFMPRQYTRIDDVISESQVRVTLLEPLLMVDTDIEWNLTCGIFKAGETSVKIGISWFSYLVQHQRRGEYYEIWPLKGEIWAVYKDWNGKWKRHDHDSCRGQVVQVLSDLTEGDGGMIRIARLEQVKDYLTFFQGKQCDGFDLTSVVSKAETLSFSHRIPAFRVPGIGKHGIPESAWHLEPNALPTRGGH</sequence>
<proteinExistence type="predicted"/>
<dbReference type="Gene3D" id="1.10.287.110">
    <property type="entry name" value="DnaJ domain"/>
    <property type="match status" value="1"/>
</dbReference>
<dbReference type="Proteomes" id="UP000030645">
    <property type="component" value="Unassembled WGS sequence"/>
</dbReference>
<accession>W9R8Y6</accession>
<name>W9R8Y6_9ROSA</name>
<dbReference type="PANTHER" id="PTHR47374">
    <property type="entry name" value="ENDOSOME ANTIGEN-LIKE PROTEIN, PUTATIVE (DUF3444)-RELATED"/>
    <property type="match status" value="1"/>
</dbReference>
<feature type="domain" description="DUF3444" evidence="1">
    <location>
        <begin position="430"/>
        <end position="620"/>
    </location>
</feature>
<dbReference type="Pfam" id="PF11926">
    <property type="entry name" value="DUF3444"/>
    <property type="match status" value="2"/>
</dbReference>
<gene>
    <name evidence="2" type="ORF">L484_005204</name>
</gene>
<protein>
    <recommendedName>
        <fullName evidence="1">DUF3444 domain-containing protein</fullName>
    </recommendedName>
</protein>
<organism evidence="2 3">
    <name type="scientific">Morus notabilis</name>
    <dbReference type="NCBI Taxonomy" id="981085"/>
    <lineage>
        <taxon>Eukaryota</taxon>
        <taxon>Viridiplantae</taxon>
        <taxon>Streptophyta</taxon>
        <taxon>Embryophyta</taxon>
        <taxon>Tracheophyta</taxon>
        <taxon>Spermatophyta</taxon>
        <taxon>Magnoliopsida</taxon>
        <taxon>eudicotyledons</taxon>
        <taxon>Gunneridae</taxon>
        <taxon>Pentapetalae</taxon>
        <taxon>rosids</taxon>
        <taxon>fabids</taxon>
        <taxon>Rosales</taxon>
        <taxon>Moraceae</taxon>
        <taxon>Moreae</taxon>
        <taxon>Morus</taxon>
    </lineage>
</organism>
<dbReference type="AlphaFoldDB" id="W9R8Y6"/>
<dbReference type="KEGG" id="mnt:21388682"/>
<dbReference type="SUPFAM" id="SSF46565">
    <property type="entry name" value="Chaperone J-domain"/>
    <property type="match status" value="1"/>
</dbReference>
<evidence type="ECO:0000313" key="2">
    <source>
        <dbReference type="EMBL" id="EXB76512.1"/>
    </source>
</evidence>
<dbReference type="OrthoDB" id="1911590at2759"/>
<dbReference type="InterPro" id="IPR024593">
    <property type="entry name" value="DUF3444"/>
</dbReference>
<evidence type="ECO:0000313" key="3">
    <source>
        <dbReference type="Proteomes" id="UP000030645"/>
    </source>
</evidence>
<dbReference type="InterPro" id="IPR036869">
    <property type="entry name" value="J_dom_sf"/>
</dbReference>
<dbReference type="eggNOG" id="ENOG502QS8C">
    <property type="taxonomic scope" value="Eukaryota"/>
</dbReference>
<keyword evidence="3" id="KW-1185">Reference proteome</keyword>
<reference evidence="3" key="1">
    <citation type="submission" date="2013-01" db="EMBL/GenBank/DDBJ databases">
        <title>Draft Genome Sequence of a Mulberry Tree, Morus notabilis C.K. Schneid.</title>
        <authorList>
            <person name="He N."/>
            <person name="Zhao S."/>
        </authorList>
    </citation>
    <scope>NUCLEOTIDE SEQUENCE</scope>
</reference>
<dbReference type="PANTHER" id="PTHR47374:SF10">
    <property type="entry name" value="HEAT SHOCK N-TERMINAL DOMAIN-CONTAINING PROTEIN, PUTATIVE-RELATED"/>
    <property type="match status" value="1"/>
</dbReference>
<feature type="domain" description="DUF3444" evidence="1">
    <location>
        <begin position="172"/>
        <end position="382"/>
    </location>
</feature>
<evidence type="ECO:0000259" key="1">
    <source>
        <dbReference type="Pfam" id="PF11926"/>
    </source>
</evidence>
<dbReference type="EMBL" id="KE344727">
    <property type="protein sequence ID" value="EXB76512.1"/>
    <property type="molecule type" value="Genomic_DNA"/>
</dbReference>